<proteinExistence type="predicted"/>
<dbReference type="KEGG" id="ffa:FFWV33_07850"/>
<evidence type="ECO:0000313" key="1">
    <source>
        <dbReference type="EMBL" id="AWG21452.1"/>
    </source>
</evidence>
<keyword evidence="2" id="KW-1185">Reference proteome</keyword>
<dbReference type="AlphaFoldDB" id="A0A2S1LCI3"/>
<dbReference type="EMBL" id="CP020918">
    <property type="protein sequence ID" value="AWG21452.1"/>
    <property type="molecule type" value="Genomic_DNA"/>
</dbReference>
<reference evidence="1 2" key="1">
    <citation type="submission" date="2017-04" db="EMBL/GenBank/DDBJ databases">
        <title>Compelte genome sequence of WV33.</title>
        <authorList>
            <person name="Lee P.C."/>
        </authorList>
    </citation>
    <scope>NUCLEOTIDE SEQUENCE [LARGE SCALE GENOMIC DNA]</scope>
    <source>
        <strain evidence="1 2">WV33</strain>
    </source>
</reference>
<evidence type="ECO:0000313" key="2">
    <source>
        <dbReference type="Proteomes" id="UP000244527"/>
    </source>
</evidence>
<protein>
    <submittedName>
        <fullName evidence="1">Uncharacterized protein</fullName>
    </submittedName>
</protein>
<dbReference type="OrthoDB" id="7299295at2"/>
<sequence length="333" mass="40022">MKERKCILFCHYGYSEYLIYTLKQVKLTNPDCRIILLGDKDNRKIAIKANVEHFFFKDYEKSDELLEFEKIYHHVAGVKHNKEFWTKFVFKRWFYIHNFIKENSIDSFWHFDSDNMILANLEFQECKFKEFDCTEQCSGICLNGYVSSFNIVDGYVKKINYLFGDKDYLNKQRIDFVSNPDFAFTEMRAYIAFKEQEGIKSIRLNKIIDNESFDDCICHAQGYDVYDRQLGGRLLKKIYVDNFGNFYCFHIKSSNYIKMNSLNLSWVPTRLFKLVFQESNKIHKKESTLNFKEYKLLDIFQTKSFRSRVLKFTPEIVKKFIRGILNKNQRTYL</sequence>
<gene>
    <name evidence="1" type="ORF">FFWV33_07850</name>
</gene>
<dbReference type="RefSeq" id="WP_108740390.1">
    <property type="nucleotide sequence ID" value="NZ_CP020918.1"/>
</dbReference>
<name>A0A2S1LCI3_9FLAO</name>
<organism evidence="1 2">
    <name type="scientific">Flavobacterium faecale</name>
    <dbReference type="NCBI Taxonomy" id="1355330"/>
    <lineage>
        <taxon>Bacteria</taxon>
        <taxon>Pseudomonadati</taxon>
        <taxon>Bacteroidota</taxon>
        <taxon>Flavobacteriia</taxon>
        <taxon>Flavobacteriales</taxon>
        <taxon>Flavobacteriaceae</taxon>
        <taxon>Flavobacterium</taxon>
    </lineage>
</organism>
<dbReference type="Proteomes" id="UP000244527">
    <property type="component" value="Chromosome"/>
</dbReference>
<accession>A0A2S1LCI3</accession>